<sequence>MVSGFPPDPLERRPDDRTDYSGYYYRNTGQSTYGTPDKLRALSEGYFGLNWVFIGNVMIMITANILYGLSSAVDRAFLFVALGLIAGQFVYVTFASLPLNKKIAYGKGWPPSNAVLASVLMALNSVICCGAIGYVVMQMIAGAEIKKYGVKQGAFGYRKKQIQQRIEQMRAEQRAAPTSVRFDT</sequence>
<reference evidence="2" key="1">
    <citation type="journal article" name="DNA Res.">
        <title>The physiological potential of anammox bacteria as revealed by their core genome structure.</title>
        <authorList>
            <person name="Okubo T."/>
            <person name="Toyoda A."/>
            <person name="Fukuhara K."/>
            <person name="Uchiyama I."/>
            <person name="Harigaya Y."/>
            <person name="Kuroiwa M."/>
            <person name="Suzuki T."/>
            <person name="Murakami Y."/>
            <person name="Suwa Y."/>
            <person name="Takami H."/>
        </authorList>
    </citation>
    <scope>NUCLEOTIDE SEQUENCE</scope>
    <source>
        <strain evidence="2">317325-2</strain>
    </source>
</reference>
<keyword evidence="1" id="KW-1133">Transmembrane helix</keyword>
<name>A0A809SEP7_9BACT</name>
<dbReference type="AlphaFoldDB" id="A0A809SEP7"/>
<keyword evidence="1" id="KW-0472">Membrane</keyword>
<keyword evidence="1" id="KW-0812">Transmembrane</keyword>
<organism evidence="2 3">
    <name type="scientific">Candidatus Nitrosymbiomonas proteolyticus</name>
    <dbReference type="NCBI Taxonomy" id="2608984"/>
    <lineage>
        <taxon>Bacteria</taxon>
        <taxon>Bacillati</taxon>
        <taxon>Armatimonadota</taxon>
        <taxon>Armatimonadota incertae sedis</taxon>
        <taxon>Candidatus Nitrosymbiomonas</taxon>
    </lineage>
</organism>
<dbReference type="KEGG" id="npy:NPRO_16990"/>
<proteinExistence type="predicted"/>
<evidence type="ECO:0000313" key="3">
    <source>
        <dbReference type="Proteomes" id="UP000662873"/>
    </source>
</evidence>
<evidence type="ECO:0000313" key="2">
    <source>
        <dbReference type="EMBL" id="BBO24104.1"/>
    </source>
</evidence>
<protein>
    <submittedName>
        <fullName evidence="2">Uncharacterized protein</fullName>
    </submittedName>
</protein>
<dbReference type="EMBL" id="AP021858">
    <property type="protein sequence ID" value="BBO24104.1"/>
    <property type="molecule type" value="Genomic_DNA"/>
</dbReference>
<accession>A0A809SEP7</accession>
<dbReference type="Proteomes" id="UP000662873">
    <property type="component" value="Chromosome"/>
</dbReference>
<feature type="transmembrane region" description="Helical" evidence="1">
    <location>
        <begin position="114"/>
        <end position="137"/>
    </location>
</feature>
<evidence type="ECO:0000256" key="1">
    <source>
        <dbReference type="SAM" id="Phobius"/>
    </source>
</evidence>
<feature type="transmembrane region" description="Helical" evidence="1">
    <location>
        <begin position="48"/>
        <end position="69"/>
    </location>
</feature>
<feature type="transmembrane region" description="Helical" evidence="1">
    <location>
        <begin position="76"/>
        <end position="94"/>
    </location>
</feature>
<gene>
    <name evidence="2" type="ORF">NPRO_16990</name>
</gene>